<evidence type="ECO:0000256" key="8">
    <source>
        <dbReference type="RuleBase" id="RU004474"/>
    </source>
</evidence>
<gene>
    <name evidence="10" type="ORF">GCM10022236_07080</name>
</gene>
<keyword evidence="5 7" id="KW-0521">NADP</keyword>
<dbReference type="PANTHER" id="PTHR48069">
    <property type="entry name" value="DIHYDROFOLATE REDUCTASE"/>
    <property type="match status" value="1"/>
</dbReference>
<evidence type="ECO:0000259" key="9">
    <source>
        <dbReference type="PROSITE" id="PS51330"/>
    </source>
</evidence>
<comment type="similarity">
    <text evidence="2 7 8">Belongs to the dihydrofolate reductase family.</text>
</comment>
<evidence type="ECO:0000256" key="2">
    <source>
        <dbReference type="ARBA" id="ARBA00009539"/>
    </source>
</evidence>
<dbReference type="Pfam" id="PF00186">
    <property type="entry name" value="DHFR_1"/>
    <property type="match status" value="1"/>
</dbReference>
<organism evidence="10 11">
    <name type="scientific">Microlunatus ginsengisoli</name>
    <dbReference type="NCBI Taxonomy" id="363863"/>
    <lineage>
        <taxon>Bacteria</taxon>
        <taxon>Bacillati</taxon>
        <taxon>Actinomycetota</taxon>
        <taxon>Actinomycetes</taxon>
        <taxon>Propionibacteriales</taxon>
        <taxon>Propionibacteriaceae</taxon>
        <taxon>Microlunatus</taxon>
    </lineage>
</organism>
<evidence type="ECO:0000256" key="1">
    <source>
        <dbReference type="ARBA" id="ARBA00004903"/>
    </source>
</evidence>
<dbReference type="PANTHER" id="PTHR48069:SF3">
    <property type="entry name" value="DIHYDROFOLATE REDUCTASE"/>
    <property type="match status" value="1"/>
</dbReference>
<dbReference type="CDD" id="cd00209">
    <property type="entry name" value="DHFR"/>
    <property type="match status" value="1"/>
</dbReference>
<evidence type="ECO:0000256" key="7">
    <source>
        <dbReference type="PIRNR" id="PIRNR000194"/>
    </source>
</evidence>
<dbReference type="EMBL" id="BAABAB010000005">
    <property type="protein sequence ID" value="GAA3607878.1"/>
    <property type="molecule type" value="Genomic_DNA"/>
</dbReference>
<dbReference type="PROSITE" id="PS00075">
    <property type="entry name" value="DHFR_1"/>
    <property type="match status" value="1"/>
</dbReference>
<dbReference type="InterPro" id="IPR012259">
    <property type="entry name" value="DHFR"/>
</dbReference>
<proteinExistence type="inferred from homology"/>
<evidence type="ECO:0000313" key="10">
    <source>
        <dbReference type="EMBL" id="GAA3607878.1"/>
    </source>
</evidence>
<dbReference type="Gene3D" id="3.40.430.10">
    <property type="entry name" value="Dihydrofolate Reductase, subunit A"/>
    <property type="match status" value="1"/>
</dbReference>
<dbReference type="SUPFAM" id="SSF53597">
    <property type="entry name" value="Dihydrofolate reductase-like"/>
    <property type="match status" value="1"/>
</dbReference>
<evidence type="ECO:0000313" key="11">
    <source>
        <dbReference type="Proteomes" id="UP001501490"/>
    </source>
</evidence>
<dbReference type="PRINTS" id="PR00070">
    <property type="entry name" value="DHFR"/>
</dbReference>
<feature type="domain" description="DHFR" evidence="9">
    <location>
        <begin position="3"/>
        <end position="172"/>
    </location>
</feature>
<name>A0ABP6ZHB5_9ACTN</name>
<reference evidence="11" key="1">
    <citation type="journal article" date="2019" name="Int. J. Syst. Evol. Microbiol.">
        <title>The Global Catalogue of Microorganisms (GCM) 10K type strain sequencing project: providing services to taxonomists for standard genome sequencing and annotation.</title>
        <authorList>
            <consortium name="The Broad Institute Genomics Platform"/>
            <consortium name="The Broad Institute Genome Sequencing Center for Infectious Disease"/>
            <person name="Wu L."/>
            <person name="Ma J."/>
        </authorList>
    </citation>
    <scope>NUCLEOTIDE SEQUENCE [LARGE SCALE GENOMIC DNA]</scope>
    <source>
        <strain evidence="11">JCM 16929</strain>
    </source>
</reference>
<sequence length="172" mass="19137">MTEIVAIAAVARNGVIGADGDIPWRVPEDWARFKRLTMGRPLVMGRKTFDSIGRPLPGRTTYVVTRDRRWRGDGVRTFPTVGEAVDAARAEVDGSSGSEPAVVWVAGGGEVYRAAWDRLDRLEITEVDAAPDGDATFPPIAPEQWTETAREPHDGYAFVSYRRRTSRRHDDR</sequence>
<keyword evidence="4 7" id="KW-0554">One-carbon metabolism</keyword>
<dbReference type="EC" id="1.5.1.3" evidence="3 7"/>
<dbReference type="RefSeq" id="WP_344801704.1">
    <property type="nucleotide sequence ID" value="NZ_BAABAB010000005.1"/>
</dbReference>
<dbReference type="PROSITE" id="PS51330">
    <property type="entry name" value="DHFR_2"/>
    <property type="match status" value="1"/>
</dbReference>
<comment type="pathway">
    <text evidence="1 7">Cofactor biosynthesis; tetrahydrofolate biosynthesis; 5,6,7,8-tetrahydrofolate from 7,8-dihydrofolate: step 1/1.</text>
</comment>
<evidence type="ECO:0000256" key="3">
    <source>
        <dbReference type="ARBA" id="ARBA00012856"/>
    </source>
</evidence>
<dbReference type="Proteomes" id="UP001501490">
    <property type="component" value="Unassembled WGS sequence"/>
</dbReference>
<keyword evidence="11" id="KW-1185">Reference proteome</keyword>
<dbReference type="InterPro" id="IPR001796">
    <property type="entry name" value="DHFR_dom"/>
</dbReference>
<dbReference type="InterPro" id="IPR024072">
    <property type="entry name" value="DHFR-like_dom_sf"/>
</dbReference>
<comment type="catalytic activity">
    <reaction evidence="7">
        <text>(6S)-5,6,7,8-tetrahydrofolate + NADP(+) = 7,8-dihydrofolate + NADPH + H(+)</text>
        <dbReference type="Rhea" id="RHEA:15009"/>
        <dbReference type="ChEBI" id="CHEBI:15378"/>
        <dbReference type="ChEBI" id="CHEBI:57451"/>
        <dbReference type="ChEBI" id="CHEBI:57453"/>
        <dbReference type="ChEBI" id="CHEBI:57783"/>
        <dbReference type="ChEBI" id="CHEBI:58349"/>
        <dbReference type="EC" id="1.5.1.3"/>
    </reaction>
</comment>
<evidence type="ECO:0000256" key="6">
    <source>
        <dbReference type="ARBA" id="ARBA00023002"/>
    </source>
</evidence>
<accession>A0ABP6ZHB5</accession>
<dbReference type="PIRSF" id="PIRSF000194">
    <property type="entry name" value="DHFR"/>
    <property type="match status" value="1"/>
</dbReference>
<keyword evidence="6 7" id="KW-0560">Oxidoreductase</keyword>
<evidence type="ECO:0000256" key="5">
    <source>
        <dbReference type="ARBA" id="ARBA00022857"/>
    </source>
</evidence>
<evidence type="ECO:0000256" key="4">
    <source>
        <dbReference type="ARBA" id="ARBA00022563"/>
    </source>
</evidence>
<dbReference type="InterPro" id="IPR017925">
    <property type="entry name" value="DHFR_CS"/>
</dbReference>
<protein>
    <recommendedName>
        <fullName evidence="3 7">Dihydrofolate reductase</fullName>
        <ecNumber evidence="3 7">1.5.1.3</ecNumber>
    </recommendedName>
</protein>
<comment type="caution">
    <text evidence="10">The sequence shown here is derived from an EMBL/GenBank/DDBJ whole genome shotgun (WGS) entry which is preliminary data.</text>
</comment>
<comment type="function">
    <text evidence="7">Key enzyme in folate metabolism. Catalyzes an essential reaction for de novo glycine and purine synthesis, and for DNA precursor synthesis.</text>
</comment>